<dbReference type="AlphaFoldDB" id="A0A9R1QVT1"/>
<feature type="transmembrane region" description="Helical" evidence="6">
    <location>
        <begin position="124"/>
        <end position="146"/>
    </location>
</feature>
<dbReference type="EMBL" id="LT934116">
    <property type="protein sequence ID" value="VAH84593.1"/>
    <property type="molecule type" value="Genomic_DNA"/>
</dbReference>
<dbReference type="OMA" id="APEWDQK"/>
<evidence type="ECO:0000256" key="5">
    <source>
        <dbReference type="ARBA" id="ARBA00023136"/>
    </source>
</evidence>
<evidence type="ECO:0000313" key="7">
    <source>
        <dbReference type="EMBL" id="VAH84593.1"/>
    </source>
</evidence>
<feature type="transmembrane region" description="Helical" evidence="6">
    <location>
        <begin position="158"/>
        <end position="179"/>
    </location>
</feature>
<evidence type="ECO:0000256" key="6">
    <source>
        <dbReference type="SAM" id="Phobius"/>
    </source>
</evidence>
<organism evidence="7 8">
    <name type="scientific">Triticum turgidum subsp. durum</name>
    <name type="common">Durum wheat</name>
    <name type="synonym">Triticum durum</name>
    <dbReference type="NCBI Taxonomy" id="4567"/>
    <lineage>
        <taxon>Eukaryota</taxon>
        <taxon>Viridiplantae</taxon>
        <taxon>Streptophyta</taxon>
        <taxon>Embryophyta</taxon>
        <taxon>Tracheophyta</taxon>
        <taxon>Spermatophyta</taxon>
        <taxon>Magnoliopsida</taxon>
        <taxon>Liliopsida</taxon>
        <taxon>Poales</taxon>
        <taxon>Poaceae</taxon>
        <taxon>BOP clade</taxon>
        <taxon>Pooideae</taxon>
        <taxon>Triticodae</taxon>
        <taxon>Triticeae</taxon>
        <taxon>Triticinae</taxon>
        <taxon>Triticum</taxon>
    </lineage>
</organism>
<dbReference type="InterPro" id="IPR006904">
    <property type="entry name" value="DUF716"/>
</dbReference>
<comment type="similarity">
    <text evidence="2">Belongs to the TMEM45 family.</text>
</comment>
<dbReference type="Proteomes" id="UP000324705">
    <property type="component" value="Chromosome 3B"/>
</dbReference>
<keyword evidence="3 6" id="KW-0812">Transmembrane</keyword>
<proteinExistence type="inferred from homology"/>
<evidence type="ECO:0000256" key="1">
    <source>
        <dbReference type="ARBA" id="ARBA00004141"/>
    </source>
</evidence>
<dbReference type="GO" id="GO:0016020">
    <property type="term" value="C:membrane"/>
    <property type="evidence" value="ECO:0007669"/>
    <property type="project" value="UniProtKB-SubCell"/>
</dbReference>
<evidence type="ECO:0000256" key="4">
    <source>
        <dbReference type="ARBA" id="ARBA00022989"/>
    </source>
</evidence>
<protein>
    <submittedName>
        <fullName evidence="7">Uncharacterized protein</fullName>
    </submittedName>
</protein>
<sequence length="304" mass="32628">MGSFKGHVLPGTLFLAVGAWHVWAAVARFAMDPAGFRLRVWNPVGAGGGALRHLELYVIAGGAFLDMCVEVLYSTHLHIFAPGGGVNPAHLNDLEHGGMLLMFFLVGALALLSENTRAIRYLPLTEGALCLLAATAFTAELLLFYFHSTTHQGLEGYYHYLLVLLVGLCVASNVLGALLPASFPADLASGLLITLQGLWFYQTAFTLYGPMLPEGCHRDAGGDIECHGHAAGERAEQLADFQLFAYVFLAFAYALGCYAVAAAKYGHPDLSTVEMEHRENGGFVGSSELSSGEYTRHAHHSVQG</sequence>
<dbReference type="PANTHER" id="PTHR47119">
    <property type="entry name" value="PLANT VIRAL-RESPONSE FAMILY PROTEIN"/>
    <property type="match status" value="1"/>
</dbReference>
<keyword evidence="8" id="KW-1185">Reference proteome</keyword>
<feature type="transmembrane region" description="Helical" evidence="6">
    <location>
        <begin position="96"/>
        <end position="112"/>
    </location>
</feature>
<reference evidence="7 8" key="1">
    <citation type="submission" date="2017-09" db="EMBL/GenBank/DDBJ databases">
        <authorList>
            <consortium name="International Durum Wheat Genome Sequencing Consortium (IDWGSC)"/>
            <person name="Milanesi L."/>
        </authorList>
    </citation>
    <scope>NUCLEOTIDE SEQUENCE [LARGE SCALE GENOMIC DNA]</scope>
    <source>
        <strain evidence="8">cv. Svevo</strain>
    </source>
</reference>
<evidence type="ECO:0000256" key="2">
    <source>
        <dbReference type="ARBA" id="ARBA00006948"/>
    </source>
</evidence>
<keyword evidence="5 6" id="KW-0472">Membrane</keyword>
<comment type="subcellular location">
    <subcellularLocation>
        <location evidence="1">Membrane</location>
        <topology evidence="1">Multi-pass membrane protein</topology>
    </subcellularLocation>
</comment>
<dbReference type="Gramene" id="TRITD3Bv1G251730.5">
    <property type="protein sequence ID" value="TRITD3Bv1G251730.5"/>
    <property type="gene ID" value="TRITD3Bv1G251730"/>
</dbReference>
<evidence type="ECO:0000256" key="3">
    <source>
        <dbReference type="ARBA" id="ARBA00022692"/>
    </source>
</evidence>
<keyword evidence="4 6" id="KW-1133">Transmembrane helix</keyword>
<dbReference type="PANTHER" id="PTHR47119:SF1">
    <property type="entry name" value="PLANT VIRAL-RESPONSE FAMILY PROTEIN"/>
    <property type="match status" value="1"/>
</dbReference>
<accession>A0A9R1QVT1</accession>
<feature type="transmembrane region" description="Helical" evidence="6">
    <location>
        <begin position="191"/>
        <end position="209"/>
    </location>
</feature>
<gene>
    <name evidence="7" type="ORF">TRITD_3Bv1G251730</name>
</gene>
<name>A0A9R1QVT1_TRITD</name>
<evidence type="ECO:0000313" key="8">
    <source>
        <dbReference type="Proteomes" id="UP000324705"/>
    </source>
</evidence>
<feature type="transmembrane region" description="Helical" evidence="6">
    <location>
        <begin position="243"/>
        <end position="261"/>
    </location>
</feature>
<dbReference type="Pfam" id="PF04819">
    <property type="entry name" value="DUF716"/>
    <property type="match status" value="1"/>
</dbReference>